<accession>S8DNY9</accession>
<feature type="region of interest" description="Disordered" evidence="1">
    <location>
        <begin position="27"/>
        <end position="67"/>
    </location>
</feature>
<proteinExistence type="predicted"/>
<protein>
    <submittedName>
        <fullName evidence="2">Uncharacterized protein</fullName>
    </submittedName>
</protein>
<dbReference type="Proteomes" id="UP000015453">
    <property type="component" value="Unassembled WGS sequence"/>
</dbReference>
<comment type="caution">
    <text evidence="2">The sequence shown here is derived from an EMBL/GenBank/DDBJ whole genome shotgun (WGS) entry which is preliminary data.</text>
</comment>
<name>S8DNY9_9LAMI</name>
<dbReference type="OrthoDB" id="671858at2759"/>
<organism evidence="2 3">
    <name type="scientific">Genlisea aurea</name>
    <dbReference type="NCBI Taxonomy" id="192259"/>
    <lineage>
        <taxon>Eukaryota</taxon>
        <taxon>Viridiplantae</taxon>
        <taxon>Streptophyta</taxon>
        <taxon>Embryophyta</taxon>
        <taxon>Tracheophyta</taxon>
        <taxon>Spermatophyta</taxon>
        <taxon>Magnoliopsida</taxon>
        <taxon>eudicotyledons</taxon>
        <taxon>Gunneridae</taxon>
        <taxon>Pentapetalae</taxon>
        <taxon>asterids</taxon>
        <taxon>lamiids</taxon>
        <taxon>Lamiales</taxon>
        <taxon>Lentibulariaceae</taxon>
        <taxon>Genlisea</taxon>
    </lineage>
</organism>
<evidence type="ECO:0000313" key="2">
    <source>
        <dbReference type="EMBL" id="EPS61402.1"/>
    </source>
</evidence>
<feature type="compositionally biased region" description="Basic and acidic residues" evidence="1">
    <location>
        <begin position="27"/>
        <end position="36"/>
    </location>
</feature>
<evidence type="ECO:0000256" key="1">
    <source>
        <dbReference type="SAM" id="MobiDB-lite"/>
    </source>
</evidence>
<dbReference type="AlphaFoldDB" id="S8DNY9"/>
<dbReference type="EMBL" id="AUSU01006876">
    <property type="protein sequence ID" value="EPS61402.1"/>
    <property type="molecule type" value="Genomic_DNA"/>
</dbReference>
<sequence>MDDQTRVSSIALLQERFRMLERMKELRNEKTAEKKSKSSFGDASLVHGSSDARNHASSSDIDTSLRL</sequence>
<gene>
    <name evidence="2" type="ORF">M569_13395</name>
</gene>
<keyword evidence="3" id="KW-1185">Reference proteome</keyword>
<evidence type="ECO:0000313" key="3">
    <source>
        <dbReference type="Proteomes" id="UP000015453"/>
    </source>
</evidence>
<reference evidence="2 3" key="1">
    <citation type="journal article" date="2013" name="BMC Genomics">
        <title>The miniature genome of a carnivorous plant Genlisea aurea contains a low number of genes and short non-coding sequences.</title>
        <authorList>
            <person name="Leushkin E.V."/>
            <person name="Sutormin R.A."/>
            <person name="Nabieva E.R."/>
            <person name="Penin A.A."/>
            <person name="Kondrashov A.S."/>
            <person name="Logacheva M.D."/>
        </authorList>
    </citation>
    <scope>NUCLEOTIDE SEQUENCE [LARGE SCALE GENOMIC DNA]</scope>
</reference>
<feature type="compositionally biased region" description="Polar residues" evidence="1">
    <location>
        <begin position="55"/>
        <end position="67"/>
    </location>
</feature>